<organism evidence="1 2">
    <name type="scientific">Pistacia atlantica</name>
    <dbReference type="NCBI Taxonomy" id="434234"/>
    <lineage>
        <taxon>Eukaryota</taxon>
        <taxon>Viridiplantae</taxon>
        <taxon>Streptophyta</taxon>
        <taxon>Embryophyta</taxon>
        <taxon>Tracheophyta</taxon>
        <taxon>Spermatophyta</taxon>
        <taxon>Magnoliopsida</taxon>
        <taxon>eudicotyledons</taxon>
        <taxon>Gunneridae</taxon>
        <taxon>Pentapetalae</taxon>
        <taxon>rosids</taxon>
        <taxon>malvids</taxon>
        <taxon>Sapindales</taxon>
        <taxon>Anacardiaceae</taxon>
        <taxon>Pistacia</taxon>
    </lineage>
</organism>
<reference evidence="2" key="1">
    <citation type="journal article" date="2023" name="G3 (Bethesda)">
        <title>Genome assembly and association tests identify interacting loci associated with vigor, precocity, and sex in interspecific pistachio rootstocks.</title>
        <authorList>
            <person name="Palmer W."/>
            <person name="Jacygrad E."/>
            <person name="Sagayaradj S."/>
            <person name="Cavanaugh K."/>
            <person name="Han R."/>
            <person name="Bertier L."/>
            <person name="Beede B."/>
            <person name="Kafkas S."/>
            <person name="Golino D."/>
            <person name="Preece J."/>
            <person name="Michelmore R."/>
        </authorList>
    </citation>
    <scope>NUCLEOTIDE SEQUENCE [LARGE SCALE GENOMIC DNA]</scope>
</reference>
<gene>
    <name evidence="1" type="ORF">Patl1_04613</name>
</gene>
<dbReference type="EMBL" id="CM047899">
    <property type="protein sequence ID" value="KAJ0102960.1"/>
    <property type="molecule type" value="Genomic_DNA"/>
</dbReference>
<sequence>MATTQNFASTCFFLLLCLSYSFAHRVLLNDGKIKQDRDGVINNDKEKIDSVDVINNDKEKIDSFDVINNDKEKIDGVDVMIEKADGNGSETGTGFVSGGTVFGSGNGTVFVSGGTVFVSGDGTGSAGGMGTGSVTSYGTNTGCGISNASTIEIDPAQPQNGGEIEFMPMPMPMARNPSSNSSNPRGEDGSHV</sequence>
<proteinExistence type="predicted"/>
<keyword evidence="2" id="KW-1185">Reference proteome</keyword>
<protein>
    <submittedName>
        <fullName evidence="1">Uncharacterized protein</fullName>
    </submittedName>
</protein>
<name>A0ACC1BVF6_9ROSI</name>
<evidence type="ECO:0000313" key="2">
    <source>
        <dbReference type="Proteomes" id="UP001164250"/>
    </source>
</evidence>
<comment type="caution">
    <text evidence="1">The sequence shown here is derived from an EMBL/GenBank/DDBJ whole genome shotgun (WGS) entry which is preliminary data.</text>
</comment>
<accession>A0ACC1BVF6</accession>
<dbReference type="Proteomes" id="UP001164250">
    <property type="component" value="Chromosome 3"/>
</dbReference>
<evidence type="ECO:0000313" key="1">
    <source>
        <dbReference type="EMBL" id="KAJ0102960.1"/>
    </source>
</evidence>